<evidence type="ECO:0000313" key="2">
    <source>
        <dbReference type="Proteomes" id="UP000032735"/>
    </source>
</evidence>
<dbReference type="HOGENOM" id="CLU_2940887_0_0_6"/>
<dbReference type="KEGG" id="xpo:XPG1_0525"/>
<dbReference type="EMBL" id="FO704551">
    <property type="protein sequence ID" value="CDG20180.1"/>
    <property type="molecule type" value="Genomic_DNA"/>
</dbReference>
<dbReference type="AlphaFoldDB" id="A0A068R239"/>
<protein>
    <submittedName>
        <fullName evidence="1">Uncharacterized protein</fullName>
    </submittedName>
</protein>
<evidence type="ECO:0000313" key="1">
    <source>
        <dbReference type="EMBL" id="CDG20180.1"/>
    </source>
</evidence>
<gene>
    <name evidence="1" type="ORF">XPG1_0525</name>
</gene>
<accession>A0A068R239</accession>
<reference evidence="1 2" key="1">
    <citation type="submission" date="2013-07" db="EMBL/GenBank/DDBJ databases">
        <authorList>
            <person name="Genoscope - CEA"/>
        </authorList>
    </citation>
    <scope>NUCLEOTIDE SEQUENCE [LARGE SCALE GENOMIC DNA]</scope>
    <source>
        <strain evidence="1 2">G6</strain>
    </source>
</reference>
<keyword evidence="2" id="KW-1185">Reference proteome</keyword>
<proteinExistence type="predicted"/>
<organism evidence="1 2">
    <name type="scientific">Xenorhabdus poinarii G6</name>
    <dbReference type="NCBI Taxonomy" id="1354304"/>
    <lineage>
        <taxon>Bacteria</taxon>
        <taxon>Pseudomonadati</taxon>
        <taxon>Pseudomonadota</taxon>
        <taxon>Gammaproteobacteria</taxon>
        <taxon>Enterobacterales</taxon>
        <taxon>Morganellaceae</taxon>
        <taxon>Xenorhabdus</taxon>
    </lineage>
</organism>
<sequence>MKEKETPFSFLRIENIYIYSSGRVNIYPLGENILFLLSFKDNYIRICYLNSVLIELNSAI</sequence>
<dbReference type="Proteomes" id="UP000032735">
    <property type="component" value="Chromosome"/>
</dbReference>
<name>A0A068R239_9GAMM</name>